<feature type="region of interest" description="Disordered" evidence="1">
    <location>
        <begin position="1"/>
        <end position="67"/>
    </location>
</feature>
<evidence type="ECO:0000256" key="1">
    <source>
        <dbReference type="SAM" id="MobiDB-lite"/>
    </source>
</evidence>
<accession>A0A286RJ40</accession>
<proteinExistence type="predicted"/>
<keyword evidence="3" id="KW-1185">Reference proteome</keyword>
<gene>
    <name evidence="2" type="ORF">THTE_3364</name>
</gene>
<feature type="compositionally biased region" description="Polar residues" evidence="1">
    <location>
        <begin position="10"/>
        <end position="39"/>
    </location>
</feature>
<dbReference type="KEGG" id="ttf:THTE_3364"/>
<dbReference type="EMBL" id="CP018477">
    <property type="protein sequence ID" value="ASV75966.1"/>
    <property type="molecule type" value="Genomic_DNA"/>
</dbReference>
<organism evidence="2 3">
    <name type="scientific">Thermogutta terrifontis</name>
    <dbReference type="NCBI Taxonomy" id="1331910"/>
    <lineage>
        <taxon>Bacteria</taxon>
        <taxon>Pseudomonadati</taxon>
        <taxon>Planctomycetota</taxon>
        <taxon>Planctomycetia</taxon>
        <taxon>Pirellulales</taxon>
        <taxon>Thermoguttaceae</taxon>
        <taxon>Thermogutta</taxon>
    </lineage>
</organism>
<dbReference type="AlphaFoldDB" id="A0A286RJ40"/>
<evidence type="ECO:0000313" key="3">
    <source>
        <dbReference type="Proteomes" id="UP000215086"/>
    </source>
</evidence>
<sequence length="67" mass="7372">MPELEHNRQPAHSSSVGHKVATTTCTRTHSPRNPTTGSRPLQARVFSPWCFPPVTSETGQQQSTTTQ</sequence>
<feature type="compositionally biased region" description="Low complexity" evidence="1">
    <location>
        <begin position="55"/>
        <end position="67"/>
    </location>
</feature>
<name>A0A286RJ40_9BACT</name>
<protein>
    <submittedName>
        <fullName evidence="2">Uncharacterized protein</fullName>
    </submittedName>
</protein>
<dbReference type="Proteomes" id="UP000215086">
    <property type="component" value="Chromosome"/>
</dbReference>
<reference evidence="2 3" key="1">
    <citation type="journal article" name="Front. Microbiol.">
        <title>Sugar Metabolism of the First Thermophilic Planctomycete Thermogutta terrifontis: Comparative Genomic and Transcriptomic Approaches.</title>
        <authorList>
            <person name="Elcheninov A.G."/>
            <person name="Menzel P."/>
            <person name="Gudbergsdottir S.R."/>
            <person name="Slesarev A.I."/>
            <person name="Kadnikov V.V."/>
            <person name="Krogh A."/>
            <person name="Bonch-Osmolovskaya E.A."/>
            <person name="Peng X."/>
            <person name="Kublanov I.V."/>
        </authorList>
    </citation>
    <scope>NUCLEOTIDE SEQUENCE [LARGE SCALE GENOMIC DNA]</scope>
    <source>
        <strain evidence="2 3">R1</strain>
    </source>
</reference>
<evidence type="ECO:0000313" key="2">
    <source>
        <dbReference type="EMBL" id="ASV75966.1"/>
    </source>
</evidence>